<reference evidence="14 15" key="1">
    <citation type="submission" date="2019-01" db="EMBL/GenBank/DDBJ databases">
        <title>A chromosome-scale genome assembly of the yellow perch, Perca flavescens.</title>
        <authorList>
            <person name="Feron R."/>
            <person name="Morvezen R."/>
            <person name="Bestin A."/>
            <person name="Haffray P."/>
            <person name="Klopp C."/>
            <person name="Zahm M."/>
            <person name="Cabau C."/>
            <person name="Roques C."/>
            <person name="Donnadieu C."/>
            <person name="Bouchez O."/>
            <person name="Christie M."/>
            <person name="Larson W."/>
            <person name="Guiguen Y."/>
        </authorList>
    </citation>
    <scope>NUCLEOTIDE SEQUENCE [LARGE SCALE GENOMIC DNA]</scope>
    <source>
        <strain evidence="14">YP-PL-M2</strain>
        <tissue evidence="14">Blood</tissue>
    </source>
</reference>
<evidence type="ECO:0000256" key="9">
    <source>
        <dbReference type="ARBA" id="ARBA00023242"/>
    </source>
</evidence>
<evidence type="ECO:0000313" key="15">
    <source>
        <dbReference type="Proteomes" id="UP000295070"/>
    </source>
</evidence>
<feature type="domain" description="Ciliogenesis-associated TTC17-interacting protein N-terminal" evidence="13">
    <location>
        <begin position="39"/>
        <end position="266"/>
    </location>
</feature>
<dbReference type="GO" id="GO:0005886">
    <property type="term" value="C:plasma membrane"/>
    <property type="evidence" value="ECO:0007669"/>
    <property type="project" value="UniProtKB-SubCell"/>
</dbReference>
<evidence type="ECO:0000256" key="2">
    <source>
        <dbReference type="ARBA" id="ARBA00004236"/>
    </source>
</evidence>
<proteinExistence type="inferred from homology"/>
<evidence type="ECO:0000256" key="7">
    <source>
        <dbReference type="ARBA" id="ARBA00023136"/>
    </source>
</evidence>
<dbReference type="STRING" id="8167.A0A484CUB4"/>
<evidence type="ECO:0000256" key="11">
    <source>
        <dbReference type="ARBA" id="ARBA00037938"/>
    </source>
</evidence>
<dbReference type="Pfam" id="PF21772">
    <property type="entry name" value="CATIP_N"/>
    <property type="match status" value="1"/>
</dbReference>
<gene>
    <name evidence="14" type="ORF">EPR50_G00129600</name>
</gene>
<keyword evidence="8" id="KW-0206">Cytoskeleton</keyword>
<dbReference type="GO" id="GO:0030041">
    <property type="term" value="P:actin filament polymerization"/>
    <property type="evidence" value="ECO:0007669"/>
    <property type="project" value="TreeGrafter"/>
</dbReference>
<sequence length="365" mass="40991">MMDAPLEAIHPWLEDETPTGALAGIEGLDLGEKLKSSDEAITFMSSIEPAELLKCVFPDSLVTVSEGGRDLGQFSVTLEFARRVQQPCVLLHAQSQGAIDDSPCGTTVTAYITTDLEVLEEDYHEYVKLKGHSLDKRCHMVQHNGQMVIDKVTTVGEETAKESVSYPMSELRGLVTEGSNFLLMRLIALRKKAPEHMTFLSFDQGLHIIHTTFSELGLKQLEVGGKTMEVFGLERIVHSVEDSPTTWQCYFLADGHLASRVQVGSPITMRLLQLPSQPEKVGFEKIPLVWEEDMQMRSKFLDRKEELKADHASYLRQHPDIRALISDFLQFLLLRKPDDVFQVAREYFLPFASHPPEPSLKAPSP</sequence>
<evidence type="ECO:0000256" key="4">
    <source>
        <dbReference type="ARBA" id="ARBA00022475"/>
    </source>
</evidence>
<dbReference type="InterPro" id="IPR048777">
    <property type="entry name" value="CATIP_N"/>
</dbReference>
<evidence type="ECO:0000256" key="6">
    <source>
        <dbReference type="ARBA" id="ARBA00022794"/>
    </source>
</evidence>
<keyword evidence="4" id="KW-1003">Cell membrane</keyword>
<dbReference type="PANTHER" id="PTHR15505:SF3">
    <property type="entry name" value="CILIOGENESIS-ASSOCIATED TTC17-INTERACTING PROTEIN"/>
    <property type="match status" value="1"/>
</dbReference>
<comment type="caution">
    <text evidence="14">The sequence shown here is derived from an EMBL/GenBank/DDBJ whole genome shotgun (WGS) entry which is preliminary data.</text>
</comment>
<evidence type="ECO:0000313" key="14">
    <source>
        <dbReference type="EMBL" id="TDH06153.1"/>
    </source>
</evidence>
<dbReference type="PANTHER" id="PTHR15505">
    <property type="entry name" value="RIIA DOMAIN-CONTAINING PROTEIN 1"/>
    <property type="match status" value="1"/>
</dbReference>
<keyword evidence="9" id="KW-0539">Nucleus</keyword>
<evidence type="ECO:0000256" key="3">
    <source>
        <dbReference type="ARBA" id="ARBA00004245"/>
    </source>
</evidence>
<keyword evidence="7" id="KW-0472">Membrane</keyword>
<dbReference type="Proteomes" id="UP000295070">
    <property type="component" value="Chromosome 12"/>
</dbReference>
<evidence type="ECO:0000256" key="8">
    <source>
        <dbReference type="ARBA" id="ARBA00023212"/>
    </source>
</evidence>
<dbReference type="InterPro" id="IPR047501">
    <property type="entry name" value="DD_CATIP"/>
</dbReference>
<evidence type="ECO:0000256" key="12">
    <source>
        <dbReference type="ARBA" id="ARBA00039249"/>
    </source>
</evidence>
<dbReference type="AlphaFoldDB" id="A0A484CUB4"/>
<dbReference type="GO" id="GO:0005634">
    <property type="term" value="C:nucleus"/>
    <property type="evidence" value="ECO:0007669"/>
    <property type="project" value="UniProtKB-SubCell"/>
</dbReference>
<evidence type="ECO:0000256" key="10">
    <source>
        <dbReference type="ARBA" id="ARBA00037538"/>
    </source>
</evidence>
<name>A0A484CUB4_PERFV</name>
<protein>
    <recommendedName>
        <fullName evidence="12">Ciliogenesis-associated TTC17-interacting protein</fullName>
    </recommendedName>
</protein>
<comment type="function">
    <text evidence="10">Plays a role in primary ciliogenesis by modulating actin polymerization.</text>
</comment>
<dbReference type="GO" id="GO:0044782">
    <property type="term" value="P:cilium organization"/>
    <property type="evidence" value="ECO:0007669"/>
    <property type="project" value="TreeGrafter"/>
</dbReference>
<dbReference type="EMBL" id="SCKG01000012">
    <property type="protein sequence ID" value="TDH06153.1"/>
    <property type="molecule type" value="Genomic_DNA"/>
</dbReference>
<keyword evidence="15" id="KW-1185">Reference proteome</keyword>
<evidence type="ECO:0000256" key="1">
    <source>
        <dbReference type="ARBA" id="ARBA00004123"/>
    </source>
</evidence>
<comment type="subcellular location">
    <subcellularLocation>
        <location evidence="2">Cell membrane</location>
    </subcellularLocation>
    <subcellularLocation>
        <location evidence="3">Cytoplasm</location>
        <location evidence="3">Cytoskeleton</location>
    </subcellularLocation>
    <subcellularLocation>
        <location evidence="1">Nucleus</location>
    </subcellularLocation>
</comment>
<dbReference type="CDD" id="cd22973">
    <property type="entry name" value="DD_CATIP"/>
    <property type="match status" value="1"/>
</dbReference>
<organism evidence="14 15">
    <name type="scientific">Perca flavescens</name>
    <name type="common">American yellow perch</name>
    <name type="synonym">Morone flavescens</name>
    <dbReference type="NCBI Taxonomy" id="8167"/>
    <lineage>
        <taxon>Eukaryota</taxon>
        <taxon>Metazoa</taxon>
        <taxon>Chordata</taxon>
        <taxon>Craniata</taxon>
        <taxon>Vertebrata</taxon>
        <taxon>Euteleostomi</taxon>
        <taxon>Actinopterygii</taxon>
        <taxon>Neopterygii</taxon>
        <taxon>Teleostei</taxon>
        <taxon>Neoteleostei</taxon>
        <taxon>Acanthomorphata</taxon>
        <taxon>Eupercaria</taxon>
        <taxon>Perciformes</taxon>
        <taxon>Percoidei</taxon>
        <taxon>Percidae</taxon>
        <taxon>Percinae</taxon>
        <taxon>Perca</taxon>
    </lineage>
</organism>
<accession>A0A484CUB4</accession>
<comment type="similarity">
    <text evidence="11">Belongs to the CATIP family.</text>
</comment>
<evidence type="ECO:0000259" key="13">
    <source>
        <dbReference type="Pfam" id="PF21772"/>
    </source>
</evidence>
<keyword evidence="6" id="KW-0970">Cilium biogenesis/degradation</keyword>
<dbReference type="GO" id="GO:0005856">
    <property type="term" value="C:cytoskeleton"/>
    <property type="evidence" value="ECO:0007669"/>
    <property type="project" value="UniProtKB-SubCell"/>
</dbReference>
<evidence type="ECO:0000256" key="5">
    <source>
        <dbReference type="ARBA" id="ARBA00022490"/>
    </source>
</evidence>
<keyword evidence="5" id="KW-0963">Cytoplasm</keyword>